<dbReference type="Proteomes" id="UP000030856">
    <property type="component" value="Unassembled WGS sequence"/>
</dbReference>
<evidence type="ECO:0000256" key="4">
    <source>
        <dbReference type="ARBA" id="ARBA00022475"/>
    </source>
</evidence>
<evidence type="ECO:0000313" key="13">
    <source>
        <dbReference type="Proteomes" id="UP000030856"/>
    </source>
</evidence>
<dbReference type="PATRIC" id="fig|2340.3.peg.500"/>
<evidence type="ECO:0000259" key="10">
    <source>
        <dbReference type="Pfam" id="PF12704"/>
    </source>
</evidence>
<evidence type="ECO:0000313" key="11">
    <source>
        <dbReference type="EMBL" id="KHF25988.1"/>
    </source>
</evidence>
<evidence type="ECO:0000256" key="2">
    <source>
        <dbReference type="ARBA" id="ARBA00005236"/>
    </source>
</evidence>
<keyword evidence="6 8" id="KW-1133">Transmembrane helix</keyword>
<comment type="caution">
    <text evidence="11">The sequence shown here is derived from an EMBL/GenBank/DDBJ whole genome shotgun (WGS) entry which is preliminary data.</text>
</comment>
<dbReference type="eggNOG" id="COG4591">
    <property type="taxonomic scope" value="Bacteria"/>
</dbReference>
<feature type="domain" description="MacB-like periplasmic core" evidence="10">
    <location>
        <begin position="27"/>
        <end position="243"/>
    </location>
</feature>
<dbReference type="EMBL" id="JRAA01000001">
    <property type="protein sequence ID" value="KHF25988.1"/>
    <property type="molecule type" value="Genomic_DNA"/>
</dbReference>
<feature type="transmembrane region" description="Helical" evidence="8">
    <location>
        <begin position="21"/>
        <end position="48"/>
    </location>
</feature>
<dbReference type="InterPro" id="IPR051447">
    <property type="entry name" value="Lipoprotein-release_system"/>
</dbReference>
<feature type="domain" description="ABC3 transporter permease C-terminal" evidence="9">
    <location>
        <begin position="275"/>
        <end position="408"/>
    </location>
</feature>
<evidence type="ECO:0000256" key="8">
    <source>
        <dbReference type="SAM" id="Phobius"/>
    </source>
</evidence>
<dbReference type="OrthoDB" id="9808461at2"/>
<protein>
    <submittedName>
        <fullName evidence="12">ABC transporter permease</fullName>
    </submittedName>
    <submittedName>
        <fullName evidence="11">Lipoprotein releasing system, transmembrane protein</fullName>
    </submittedName>
</protein>
<reference evidence="11 13" key="1">
    <citation type="journal article" date="2014" name="BMC Genomics">
        <title>The genome of the intracellular bacterium of the coastal bivalve, Solemya velum: a blueprint for thriving in and out of symbiosis.</title>
        <authorList>
            <person name="Dmytrenko O."/>
            <person name="Russell S.L."/>
            <person name="Loo W.T."/>
            <person name="Fontanez K.M."/>
            <person name="Liao L."/>
            <person name="Roeselers G."/>
            <person name="Sharma R."/>
            <person name="Stewart F.J."/>
            <person name="Newton I.L."/>
            <person name="Woyke T."/>
            <person name="Wu D."/>
            <person name="Lang J.M."/>
            <person name="Eisen J.A."/>
            <person name="Cavanaugh C.M."/>
        </authorList>
    </citation>
    <scope>NUCLEOTIDE SEQUENCE [LARGE SCALE GENOMIC DNA]</scope>
    <source>
        <strain evidence="11 13">WH</strain>
    </source>
</reference>
<keyword evidence="3" id="KW-0813">Transport</keyword>
<reference evidence="12 14" key="2">
    <citation type="submission" date="2016-11" db="EMBL/GenBank/DDBJ databases">
        <title>Mixed transmission modes and dynamic genome evolution in an obligate animal-bacterial symbiosis.</title>
        <authorList>
            <person name="Russell S.L."/>
            <person name="Corbett-Detig R.B."/>
            <person name="Cavanaugh C.M."/>
        </authorList>
    </citation>
    <scope>NUCLEOTIDE SEQUENCE [LARGE SCALE GENOMIC DNA]</scope>
    <source>
        <strain evidence="12">MA-KB16</strain>
    </source>
</reference>
<keyword evidence="4" id="KW-1003">Cell membrane</keyword>
<evidence type="ECO:0000256" key="5">
    <source>
        <dbReference type="ARBA" id="ARBA00022692"/>
    </source>
</evidence>
<gene>
    <name evidence="12" type="ORF">BOV88_12320</name>
    <name evidence="11" type="ORF">JV46_20790</name>
</gene>
<dbReference type="GO" id="GO:0098797">
    <property type="term" value="C:plasma membrane protein complex"/>
    <property type="evidence" value="ECO:0007669"/>
    <property type="project" value="TreeGrafter"/>
</dbReference>
<organism evidence="11 13">
    <name type="scientific">Solemya velum gill symbiont</name>
    <dbReference type="NCBI Taxonomy" id="2340"/>
    <lineage>
        <taxon>Bacteria</taxon>
        <taxon>Pseudomonadati</taxon>
        <taxon>Pseudomonadota</taxon>
        <taxon>Gammaproteobacteria</taxon>
        <taxon>sulfur-oxidizing symbionts</taxon>
    </lineage>
</organism>
<keyword evidence="5 8" id="KW-0812">Transmembrane</keyword>
<comment type="subcellular location">
    <subcellularLocation>
        <location evidence="1">Cell membrane</location>
        <topology evidence="1">Multi-pass membrane protein</topology>
    </subcellularLocation>
</comment>
<dbReference type="InterPro" id="IPR011925">
    <property type="entry name" value="LolCE_TM"/>
</dbReference>
<evidence type="ECO:0000256" key="1">
    <source>
        <dbReference type="ARBA" id="ARBA00004651"/>
    </source>
</evidence>
<dbReference type="GO" id="GO:0044874">
    <property type="term" value="P:lipoprotein localization to outer membrane"/>
    <property type="evidence" value="ECO:0007669"/>
    <property type="project" value="TreeGrafter"/>
</dbReference>
<keyword evidence="7 8" id="KW-0472">Membrane</keyword>
<evidence type="ECO:0000313" key="14">
    <source>
        <dbReference type="Proteomes" id="UP000190962"/>
    </source>
</evidence>
<name>A0A0B0H719_SOVGS</name>
<dbReference type="InterPro" id="IPR025857">
    <property type="entry name" value="MacB_PCD"/>
</dbReference>
<dbReference type="PANTHER" id="PTHR30489:SF0">
    <property type="entry name" value="LIPOPROTEIN-RELEASING SYSTEM TRANSMEMBRANE PROTEIN LOLE"/>
    <property type="match status" value="1"/>
</dbReference>
<dbReference type="Pfam" id="PF02687">
    <property type="entry name" value="FtsX"/>
    <property type="match status" value="1"/>
</dbReference>
<dbReference type="GO" id="GO:0042953">
    <property type="term" value="P:lipoprotein transport"/>
    <property type="evidence" value="ECO:0007669"/>
    <property type="project" value="InterPro"/>
</dbReference>
<accession>A0A0B0H719</accession>
<evidence type="ECO:0000256" key="6">
    <source>
        <dbReference type="ARBA" id="ARBA00022989"/>
    </source>
</evidence>
<dbReference type="STRING" id="2340.JV46_20790"/>
<keyword evidence="11" id="KW-0449">Lipoprotein</keyword>
<evidence type="ECO:0000256" key="7">
    <source>
        <dbReference type="ARBA" id="ARBA00023136"/>
    </source>
</evidence>
<proteinExistence type="inferred from homology"/>
<dbReference type="PANTHER" id="PTHR30489">
    <property type="entry name" value="LIPOPROTEIN-RELEASING SYSTEM TRANSMEMBRANE PROTEIN LOLE"/>
    <property type="match status" value="1"/>
</dbReference>
<evidence type="ECO:0000256" key="3">
    <source>
        <dbReference type="ARBA" id="ARBA00022448"/>
    </source>
</evidence>
<keyword evidence="13" id="KW-1185">Reference proteome</keyword>
<comment type="similarity">
    <text evidence="2">Belongs to the ABC-4 integral membrane protein family. LolC/E subfamily.</text>
</comment>
<feature type="transmembrane region" description="Helical" evidence="8">
    <location>
        <begin position="272"/>
        <end position="296"/>
    </location>
</feature>
<dbReference type="AlphaFoldDB" id="A0A0B0H719"/>
<dbReference type="Proteomes" id="UP000190962">
    <property type="component" value="Unassembled WGS sequence"/>
</dbReference>
<feature type="transmembrane region" description="Helical" evidence="8">
    <location>
        <begin position="317"/>
        <end position="344"/>
    </location>
</feature>
<dbReference type="RefSeq" id="WP_043115692.1">
    <property type="nucleotide sequence ID" value="NZ_JRAA01000001.1"/>
</dbReference>
<dbReference type="EMBL" id="MPNX01000025">
    <property type="protein sequence ID" value="OOY34020.1"/>
    <property type="molecule type" value="Genomic_DNA"/>
</dbReference>
<sequence length="415" mass="45408">MYQPFEYFLGFRYTRSRRKNHFISFISMTSMLGITVGVMALIVVMSVMNGFHKEIRERILGMASHATVTAFEGGLAEWPDAMRLAGEHPKVIGAAPYVEMQVMTVRGESVSGAVIRGIDPSMEAQVSDVGEHMKSGSLETLSAGDYSIVLGSELALKLGVTVGDKVTVVAPTSMVTPVGTMPRLKRFTVSGLFEVGMGEYDSGVGIVHIKDAAKLARLGESVTGVRLKVEDLFEAQQISRELAESLPNLYYVSDWSDHHRNFFRALKMEKRMVGLLLALIVLVAAFNIVSMMVMVVTEKQSDIAILRTLGASSRSILKIFIVQGAAIGVLGVVLGVILGVLLALNVESIVDTFERMFNLQFIDPDLYYISKLPSDLHWDDVVMTAVVAFIITLAATLYPAFRASGIQPAEALRYE</sequence>
<dbReference type="GeneID" id="86991801"/>
<feature type="transmembrane region" description="Helical" evidence="8">
    <location>
        <begin position="381"/>
        <end position="401"/>
    </location>
</feature>
<dbReference type="NCBIfam" id="TIGR02212">
    <property type="entry name" value="lolCE"/>
    <property type="match status" value="1"/>
</dbReference>
<evidence type="ECO:0000259" key="9">
    <source>
        <dbReference type="Pfam" id="PF02687"/>
    </source>
</evidence>
<evidence type="ECO:0000313" key="12">
    <source>
        <dbReference type="EMBL" id="OOY34020.1"/>
    </source>
</evidence>
<dbReference type="InterPro" id="IPR003838">
    <property type="entry name" value="ABC3_permease_C"/>
</dbReference>
<dbReference type="Pfam" id="PF12704">
    <property type="entry name" value="MacB_PCD"/>
    <property type="match status" value="1"/>
</dbReference>